<gene>
    <name evidence="4" type="ORF">WALSEDRAFT_65680</name>
</gene>
<feature type="compositionally biased region" description="Basic and acidic residues" evidence="1">
    <location>
        <begin position="925"/>
        <end position="934"/>
    </location>
</feature>
<dbReference type="InterPro" id="IPR012486">
    <property type="entry name" value="Far11/STRP_N"/>
</dbReference>
<dbReference type="OrthoDB" id="18234at2759"/>
<organism evidence="4 5">
    <name type="scientific">Wallemia mellicola (strain ATCC MYA-4683 / CBS 633.66)</name>
    <name type="common">Wallemia sebi (CBS 633.66)</name>
    <dbReference type="NCBI Taxonomy" id="671144"/>
    <lineage>
        <taxon>Eukaryota</taxon>
        <taxon>Fungi</taxon>
        <taxon>Dikarya</taxon>
        <taxon>Basidiomycota</taxon>
        <taxon>Wallemiomycotina</taxon>
        <taxon>Wallemiomycetes</taxon>
        <taxon>Wallemiales</taxon>
        <taxon>Wallemiaceae</taxon>
        <taxon>Wallemia</taxon>
    </lineage>
</organism>
<keyword evidence="5" id="KW-1185">Reference proteome</keyword>
<feature type="domain" description="Far11/STRP C-terminal" evidence="3">
    <location>
        <begin position="393"/>
        <end position="799"/>
    </location>
</feature>
<dbReference type="PANTHER" id="PTHR13239:SF4">
    <property type="entry name" value="AT25231P"/>
    <property type="match status" value="1"/>
</dbReference>
<dbReference type="STRING" id="671144.I4Y805"/>
<dbReference type="GO" id="GO:0005829">
    <property type="term" value="C:cytosol"/>
    <property type="evidence" value="ECO:0007669"/>
    <property type="project" value="TreeGrafter"/>
</dbReference>
<dbReference type="eggNOG" id="KOG3680">
    <property type="taxonomic scope" value="Eukaryota"/>
</dbReference>
<dbReference type="Pfam" id="PF07923">
    <property type="entry name" value="N1221"/>
    <property type="match status" value="1"/>
</dbReference>
<feature type="region of interest" description="Disordered" evidence="1">
    <location>
        <begin position="325"/>
        <end position="364"/>
    </location>
</feature>
<protein>
    <recommendedName>
        <fullName evidence="6">N1221-domain-containing protein</fullName>
    </recommendedName>
</protein>
<dbReference type="FunCoup" id="I4Y805">
    <property type="interactions" value="373"/>
</dbReference>
<evidence type="ECO:0000256" key="1">
    <source>
        <dbReference type="SAM" id="MobiDB-lite"/>
    </source>
</evidence>
<feature type="domain" description="Far11/STRP N-terminal" evidence="2">
    <location>
        <begin position="24"/>
        <end position="304"/>
    </location>
</feature>
<proteinExistence type="predicted"/>
<feature type="compositionally biased region" description="Pro residues" evidence="1">
    <location>
        <begin position="943"/>
        <end position="952"/>
    </location>
</feature>
<dbReference type="InterPro" id="IPR021819">
    <property type="entry name" value="Far11/STRP_C"/>
</dbReference>
<feature type="region of interest" description="Disordered" evidence="1">
    <location>
        <begin position="784"/>
        <end position="805"/>
    </location>
</feature>
<evidence type="ECO:0000313" key="4">
    <source>
        <dbReference type="EMBL" id="EIM20097.1"/>
    </source>
</evidence>
<evidence type="ECO:0008006" key="6">
    <source>
        <dbReference type="Google" id="ProtNLM"/>
    </source>
</evidence>
<accession>I4Y805</accession>
<dbReference type="HOGENOM" id="CLU_003184_2_1_1"/>
<dbReference type="Proteomes" id="UP000005242">
    <property type="component" value="Unassembled WGS sequence"/>
</dbReference>
<dbReference type="AlphaFoldDB" id="I4Y805"/>
<dbReference type="Pfam" id="PF11882">
    <property type="entry name" value="DUF3402"/>
    <property type="match status" value="2"/>
</dbReference>
<feature type="compositionally biased region" description="Basic and acidic residues" evidence="1">
    <location>
        <begin position="784"/>
        <end position="799"/>
    </location>
</feature>
<dbReference type="PANTHER" id="PTHR13239">
    <property type="entry name" value="PROTEIN REQUIRED FOR HYPHAL ANASTOMOSIS HAM-2"/>
    <property type="match status" value="1"/>
</dbReference>
<dbReference type="SMART" id="SM01292">
    <property type="entry name" value="N1221"/>
    <property type="match status" value="1"/>
</dbReference>
<dbReference type="GeneID" id="18475047"/>
<feature type="region of interest" description="Disordered" evidence="1">
    <location>
        <begin position="880"/>
        <end position="956"/>
    </location>
</feature>
<evidence type="ECO:0000259" key="2">
    <source>
        <dbReference type="SMART" id="SM01292"/>
    </source>
</evidence>
<name>I4Y805_WALMC</name>
<evidence type="ECO:0000259" key="3">
    <source>
        <dbReference type="SMART" id="SM01293"/>
    </source>
</evidence>
<reference evidence="4 5" key="1">
    <citation type="journal article" date="2012" name="Fungal Genet. Biol.">
        <title>The genome of the xerotolerant mold Wallemia sebi reveals adaptations to osmotic stress and suggests cryptic sexual reproduction.</title>
        <authorList>
            <person name="Padamsee M."/>
            <person name="Kumar T.K.A."/>
            <person name="Riley R."/>
            <person name="Binder M."/>
            <person name="Boyd A."/>
            <person name="Calvo A.M."/>
            <person name="Furukawa K."/>
            <person name="Hesse C."/>
            <person name="Hohmann S."/>
            <person name="James T.Y."/>
            <person name="LaButti K."/>
            <person name="Lapidus A."/>
            <person name="Lindquist E."/>
            <person name="Lucas S."/>
            <person name="Miller K."/>
            <person name="Shantappa S."/>
            <person name="Grigoriev I.V."/>
            <person name="Hibbett D.S."/>
            <person name="McLaughlin D.J."/>
            <person name="Spatafora J.W."/>
            <person name="Aime M.C."/>
        </authorList>
    </citation>
    <scope>NUCLEOTIDE SEQUENCE [LARGE SCALE GENOMIC DNA]</scope>
    <source>
        <strain evidence="5">ATCC MYA-4683 / CBS 633.66</strain>
    </source>
</reference>
<dbReference type="EMBL" id="JH668242">
    <property type="protein sequence ID" value="EIM20097.1"/>
    <property type="molecule type" value="Genomic_DNA"/>
</dbReference>
<dbReference type="SMART" id="SM01293">
    <property type="entry name" value="DUF3402"/>
    <property type="match status" value="1"/>
</dbReference>
<sequence length="982" mass="111157">MISIDDDFEERQGRQSNPHLEPFDTFMDFKYNDDDNVMNEINEFYSYLDVRCILDGKHEWLDADYGSWWAMEDSQRRDLLAKLLNAINGDKLSERLKASRKLLYVMQGSFIESKSTKHHLDCIIENVKLVRECGGLNKIASALRAAISFHSIVHTDYAHLAEPDFIEQVNVELGSYMEMLYYMVQILRHDSTFADELMNLEPSLPTYLFTLLSGLRDKTAKGYPVKKLLLLLWKTLLVVFGGWEDIDCLKDISYELFKCNLAVKDDNTILKSNPLDLQQFYSQTSLKYPTYRPKQQSLPLNGLTLASAPAPLKTSAPNQDIPSAFSVSGPTVSGGSTSTINTSAPGNGIPGTPLPTPPPSPAYNGPKLKKTQFQTDQTKPFIFPFSESTSTVPTSIDEAGRLFAAHMHVPISLWQTHQIRKDFVRSLGFTNRYAEIAEAEYESNAPVDDFDTCSVASQISNLNSDHKIYVDKLMRVEVVYREILPYLHNCVIVLLKLLLASLNSQNTGGHAHEGEHPAMSLDDIDVARHREITSKAVSAIILLLLKWFKVSHVMKFQWLSTLLVDSNCILLMLKMYGFQDVVTMMRTQHEVEELNFFNYCHTYGTSTQDGSHRKVPSINSNDGIPDFETFEKPDLRTFSWRNLFSTINFMRIVQKLSKKRTHRLLLLVQYKSSAMLKRLLRISEPRLQLYILKIIKGQVPYYGRKWRQSNMKVITAIYLNCRPELRDEWLASADVDQEIEDSLPQEQSLRAFVKFYNEKYYNTPGGQTHHVDVENVAMKEKVAVDREQESSQSESEHHSSRGGMVADDIYDLHEYDDIMEDILNGVEGDSFDAQGLDQALKELNLNHLDRGSDAWNKLNTFLGPGYMDDVSDSESVVTVDDLGYNGTGEGDAENAENPGLNDWEHISADTLSQLPPSPNRVLKSPQKDGRRLSEGEQADEQMSPPPGSPKPLPFAGGANGIGVDEVEFLYGVNVTIHELLIY</sequence>
<dbReference type="KEGG" id="wse:WALSEDRAFT_65680"/>
<dbReference type="RefSeq" id="XP_006959818.1">
    <property type="nucleotide sequence ID" value="XM_006959756.1"/>
</dbReference>
<feature type="compositionally biased region" description="Low complexity" evidence="1">
    <location>
        <begin position="326"/>
        <end position="351"/>
    </location>
</feature>
<evidence type="ECO:0000313" key="5">
    <source>
        <dbReference type="Proteomes" id="UP000005242"/>
    </source>
</evidence>
<dbReference type="InterPro" id="IPR040185">
    <property type="entry name" value="Far11/STRP"/>
</dbReference>
<dbReference type="InParanoid" id="I4Y805"/>
<feature type="region of interest" description="Disordered" evidence="1">
    <location>
        <begin position="1"/>
        <end position="20"/>
    </location>
</feature>
<feature type="compositionally biased region" description="Pro residues" evidence="1">
    <location>
        <begin position="352"/>
        <end position="361"/>
    </location>
</feature>
<dbReference type="OMA" id="ETDSYGW"/>
<dbReference type="GO" id="GO:0007010">
    <property type="term" value="P:cytoskeleton organization"/>
    <property type="evidence" value="ECO:0007669"/>
    <property type="project" value="TreeGrafter"/>
</dbReference>